<accession>A0ABV6JGF7</accession>
<dbReference type="InterPro" id="IPR012854">
    <property type="entry name" value="Cu_amine_oxidase-like_N"/>
</dbReference>
<comment type="caution">
    <text evidence="2">The sequence shown here is derived from an EMBL/GenBank/DDBJ whole genome shotgun (WGS) entry which is preliminary data.</text>
</comment>
<dbReference type="Pfam" id="PF07833">
    <property type="entry name" value="Cu_amine_oxidN1"/>
    <property type="match status" value="1"/>
</dbReference>
<dbReference type="RefSeq" id="WP_204820652.1">
    <property type="nucleotide sequence ID" value="NZ_JANHOF010000008.1"/>
</dbReference>
<evidence type="ECO:0000313" key="3">
    <source>
        <dbReference type="Proteomes" id="UP001589818"/>
    </source>
</evidence>
<sequence>MRKVIVTGLIVSLFVLTAAVMPPAKPKPSGEGSQPIPLLMNNYFVLFPGDSAPYVKENRMMVPLRSFAAALGATIQYSGKEKLVQIRSSQDEAIDIRSGQPMAGKEEDLPEVTYPAPEVIGGTFFAPITPILQGLPSYRYELRSEGGRKVLAVMDPVERRLLPGIGDPDNPVYDYPHIMADPAYPFVPTALKQITLRDQKGRSSVQLSLTVDRVNGKDRHADDTIFNIIVKDIKGSVHERTIDWDGKATRATDGTEQISLDFTVPFQSSYVLFRATPIYQDRNIPVYPADHAFDRAMENTVVKLFPDQLEVLTRLGVEPIATDIQNHELIHYVRRIGEHREPLPAEEQERLKQAIYELTGRFFPLRIETDTINENKPSIAGYIKEIDKNGRILIENPDHLIGYENPVQDALWGSFTEDAVIIRKSTGEKMEAAELKAGMKVEGWTTGMIAGSYPGQGRLIQLHVLSDN</sequence>
<name>A0ABV6JGF7_9BACL</name>
<feature type="domain" description="Copper amine oxidase-like N-terminal" evidence="1">
    <location>
        <begin position="50"/>
        <end position="129"/>
    </location>
</feature>
<evidence type="ECO:0000259" key="1">
    <source>
        <dbReference type="Pfam" id="PF07833"/>
    </source>
</evidence>
<evidence type="ECO:0000313" key="2">
    <source>
        <dbReference type="EMBL" id="MFC0393658.1"/>
    </source>
</evidence>
<protein>
    <submittedName>
        <fullName evidence="2">Stalk domain-containing protein</fullName>
    </submittedName>
</protein>
<dbReference type="Proteomes" id="UP001589818">
    <property type="component" value="Unassembled WGS sequence"/>
</dbReference>
<proteinExistence type="predicted"/>
<reference evidence="2 3" key="1">
    <citation type="submission" date="2024-09" db="EMBL/GenBank/DDBJ databases">
        <authorList>
            <person name="Sun Q."/>
            <person name="Mori K."/>
        </authorList>
    </citation>
    <scope>NUCLEOTIDE SEQUENCE [LARGE SCALE GENOMIC DNA]</scope>
    <source>
        <strain evidence="2 3">CCM 4839</strain>
    </source>
</reference>
<gene>
    <name evidence="2" type="ORF">ACFFJ8_20090</name>
</gene>
<dbReference type="EMBL" id="JBHLVF010000034">
    <property type="protein sequence ID" value="MFC0393658.1"/>
    <property type="molecule type" value="Genomic_DNA"/>
</dbReference>
<organism evidence="2 3">
    <name type="scientific">Paenibacillus mendelii</name>
    <dbReference type="NCBI Taxonomy" id="206163"/>
    <lineage>
        <taxon>Bacteria</taxon>
        <taxon>Bacillati</taxon>
        <taxon>Bacillota</taxon>
        <taxon>Bacilli</taxon>
        <taxon>Bacillales</taxon>
        <taxon>Paenibacillaceae</taxon>
        <taxon>Paenibacillus</taxon>
    </lineage>
</organism>
<keyword evidence="3" id="KW-1185">Reference proteome</keyword>